<evidence type="ECO:0000256" key="3">
    <source>
        <dbReference type="ARBA" id="ARBA00022833"/>
    </source>
</evidence>
<name>A0A1X2IRT1_9FUNG</name>
<gene>
    <name evidence="6" type="ORF">BCR42DRAFT_407144</name>
</gene>
<comment type="caution">
    <text evidence="6">The sequence shown here is derived from an EMBL/GenBank/DDBJ whole genome shotgun (WGS) entry which is preliminary data.</text>
</comment>
<proteinExistence type="inferred from homology"/>
<dbReference type="OrthoDB" id="6407410at2759"/>
<dbReference type="AlphaFoldDB" id="A0A1X2IRT1"/>
<dbReference type="STRING" id="90262.A0A1X2IRT1"/>
<reference evidence="6 7" key="1">
    <citation type="submission" date="2016-07" db="EMBL/GenBank/DDBJ databases">
        <title>Pervasive Adenine N6-methylation of Active Genes in Fungi.</title>
        <authorList>
            <consortium name="DOE Joint Genome Institute"/>
            <person name="Mondo S.J."/>
            <person name="Dannebaum R.O."/>
            <person name="Kuo R.C."/>
            <person name="Labutti K."/>
            <person name="Haridas S."/>
            <person name="Kuo A."/>
            <person name="Salamov A."/>
            <person name="Ahrendt S.R."/>
            <person name="Lipzen A."/>
            <person name="Sullivan W."/>
            <person name="Andreopoulos W.B."/>
            <person name="Clum A."/>
            <person name="Lindquist E."/>
            <person name="Daum C."/>
            <person name="Ramamoorthy G.K."/>
            <person name="Gryganskyi A."/>
            <person name="Culley D."/>
            <person name="Magnuson J.K."/>
            <person name="James T.Y."/>
            <person name="O'Malley M.A."/>
            <person name="Stajich J.E."/>
            <person name="Spatafora J.W."/>
            <person name="Visel A."/>
            <person name="Grigoriev I.V."/>
        </authorList>
    </citation>
    <scope>NUCLEOTIDE SEQUENCE [LARGE SCALE GENOMIC DNA]</scope>
    <source>
        <strain evidence="6 7">NRRL 1336</strain>
    </source>
</reference>
<evidence type="ECO:0000313" key="6">
    <source>
        <dbReference type="EMBL" id="ORZ21240.1"/>
    </source>
</evidence>
<organism evidence="6 7">
    <name type="scientific">Absidia repens</name>
    <dbReference type="NCBI Taxonomy" id="90262"/>
    <lineage>
        <taxon>Eukaryota</taxon>
        <taxon>Fungi</taxon>
        <taxon>Fungi incertae sedis</taxon>
        <taxon>Mucoromycota</taxon>
        <taxon>Mucoromycotina</taxon>
        <taxon>Mucoromycetes</taxon>
        <taxon>Mucorales</taxon>
        <taxon>Cunninghamellaceae</taxon>
        <taxon>Absidia</taxon>
    </lineage>
</organism>
<dbReference type="Proteomes" id="UP000193560">
    <property type="component" value="Unassembled WGS sequence"/>
</dbReference>
<dbReference type="InterPro" id="IPR039058">
    <property type="entry name" value="Yippee_fam"/>
</dbReference>
<keyword evidence="7" id="KW-1185">Reference proteome</keyword>
<dbReference type="InterPro" id="IPR004910">
    <property type="entry name" value="Yippee/Mis18/Cereblon"/>
</dbReference>
<comment type="similarity">
    <text evidence="1 4">Belongs to the yippee family.</text>
</comment>
<dbReference type="InterPro" id="IPR034751">
    <property type="entry name" value="Yippee"/>
</dbReference>
<evidence type="ECO:0000313" key="7">
    <source>
        <dbReference type="Proteomes" id="UP000193560"/>
    </source>
</evidence>
<protein>
    <recommendedName>
        <fullName evidence="4">Protein yippee-like</fullName>
    </recommendedName>
</protein>
<feature type="domain" description="Yippee" evidence="5">
    <location>
        <begin position="13"/>
        <end position="110"/>
    </location>
</feature>
<evidence type="ECO:0000256" key="4">
    <source>
        <dbReference type="RuleBase" id="RU110713"/>
    </source>
</evidence>
<evidence type="ECO:0000256" key="1">
    <source>
        <dbReference type="ARBA" id="ARBA00005613"/>
    </source>
</evidence>
<dbReference type="PROSITE" id="PS51792">
    <property type="entry name" value="YIPPEE"/>
    <property type="match status" value="1"/>
</dbReference>
<evidence type="ECO:0000259" key="5">
    <source>
        <dbReference type="PROSITE" id="PS51792"/>
    </source>
</evidence>
<dbReference type="EMBL" id="MCGE01000005">
    <property type="protein sequence ID" value="ORZ21240.1"/>
    <property type="molecule type" value="Genomic_DNA"/>
</dbReference>
<keyword evidence="2" id="KW-0479">Metal-binding</keyword>
<dbReference type="Pfam" id="PF03226">
    <property type="entry name" value="Yippee-Mis18"/>
    <property type="match status" value="1"/>
</dbReference>
<accession>A0A1X2IRT1</accession>
<evidence type="ECO:0000256" key="2">
    <source>
        <dbReference type="ARBA" id="ARBA00022723"/>
    </source>
</evidence>
<dbReference type="GO" id="GO:0046872">
    <property type="term" value="F:metal ion binding"/>
    <property type="evidence" value="ECO:0007669"/>
    <property type="project" value="UniProtKB-KW"/>
</dbReference>
<sequence length="110" mass="12607">MGLKYRTYLDGTIIYGCTNCKTHLSTGDSLISRRFQGQHGQAFLFKFVVNIIPGEEQERNMTTGVHVVQDISCCQCKTVVGWTYVKAYDEENQYKEGKYILEKKLLTDVL</sequence>
<dbReference type="PANTHER" id="PTHR13848">
    <property type="entry name" value="PROTEIN YIPPEE-LIKE CG15309-RELATED"/>
    <property type="match status" value="1"/>
</dbReference>
<keyword evidence="3" id="KW-0862">Zinc</keyword>